<evidence type="ECO:0000313" key="1">
    <source>
        <dbReference type="EMBL" id="KAI4318103.1"/>
    </source>
</evidence>
<proteinExistence type="predicted"/>
<dbReference type="EMBL" id="CM039435">
    <property type="protein sequence ID" value="KAI4318103.1"/>
    <property type="molecule type" value="Genomic_DNA"/>
</dbReference>
<protein>
    <submittedName>
        <fullName evidence="1">Uncharacterized protein</fullName>
    </submittedName>
</protein>
<keyword evidence="2" id="KW-1185">Reference proteome</keyword>
<gene>
    <name evidence="1" type="ORF">L6164_025911</name>
</gene>
<sequence>MLCFAASQCNGQTHAKQPGKGRELFTIIWLYLIHLGISYQYVVKKTGNVFLVPCNQTAVAPQEGQNNNEDSTAVTSQEGQNNNEDSTGKGRTTLMRIQIKSSRGIQP</sequence>
<organism evidence="1 2">
    <name type="scientific">Bauhinia variegata</name>
    <name type="common">Purple orchid tree</name>
    <name type="synonym">Phanera variegata</name>
    <dbReference type="NCBI Taxonomy" id="167791"/>
    <lineage>
        <taxon>Eukaryota</taxon>
        <taxon>Viridiplantae</taxon>
        <taxon>Streptophyta</taxon>
        <taxon>Embryophyta</taxon>
        <taxon>Tracheophyta</taxon>
        <taxon>Spermatophyta</taxon>
        <taxon>Magnoliopsida</taxon>
        <taxon>eudicotyledons</taxon>
        <taxon>Gunneridae</taxon>
        <taxon>Pentapetalae</taxon>
        <taxon>rosids</taxon>
        <taxon>fabids</taxon>
        <taxon>Fabales</taxon>
        <taxon>Fabaceae</taxon>
        <taxon>Cercidoideae</taxon>
        <taxon>Cercideae</taxon>
        <taxon>Bauhiniinae</taxon>
        <taxon>Bauhinia</taxon>
    </lineage>
</organism>
<accession>A0ACB9M1V9</accession>
<name>A0ACB9M1V9_BAUVA</name>
<dbReference type="Proteomes" id="UP000828941">
    <property type="component" value="Chromosome 10"/>
</dbReference>
<evidence type="ECO:0000313" key="2">
    <source>
        <dbReference type="Proteomes" id="UP000828941"/>
    </source>
</evidence>
<comment type="caution">
    <text evidence="1">The sequence shown here is derived from an EMBL/GenBank/DDBJ whole genome shotgun (WGS) entry which is preliminary data.</text>
</comment>
<reference evidence="1 2" key="1">
    <citation type="journal article" date="2022" name="DNA Res.">
        <title>Chromosomal-level genome assembly of the orchid tree Bauhinia variegata (Leguminosae; Cercidoideae) supports the allotetraploid origin hypothesis of Bauhinia.</title>
        <authorList>
            <person name="Zhong Y."/>
            <person name="Chen Y."/>
            <person name="Zheng D."/>
            <person name="Pang J."/>
            <person name="Liu Y."/>
            <person name="Luo S."/>
            <person name="Meng S."/>
            <person name="Qian L."/>
            <person name="Wei D."/>
            <person name="Dai S."/>
            <person name="Zhou R."/>
        </authorList>
    </citation>
    <scope>NUCLEOTIDE SEQUENCE [LARGE SCALE GENOMIC DNA]</scope>
    <source>
        <strain evidence="1">BV-YZ2020</strain>
    </source>
</reference>